<name>A0A265NB73_9BACI</name>
<dbReference type="OrthoDB" id="2352496at2"/>
<feature type="transmembrane region" description="Helical" evidence="1">
    <location>
        <begin position="12"/>
        <end position="30"/>
    </location>
</feature>
<sequence>MQNNHPMLTFAYHFLSEAIIMFLIMLPIMYHRFLWVPYWSYLIIILLTCILFSIITARTVSYFWYIIMAPVLFGVFYLWDYPIAAAVLFPVLFVWRYISIRREEIISRENQYIIITIVLTALVSLLVRDSRIMIFPFLQIIILITGYISSHLAALKKQERREFDRMLAVYFIGFLGIGALLFFAISDGIRNSVLGIWNGLLHLLGLSLGGISNILSLIEVNEREWTSQNSDGGGEGGEYWNEPQGVSLLEESTLFVAIGFVVLLLIIALFYLKRRFRSSTKQETQNAKISYSELDPQEGGNSYSIATRIKNMFKRPEHPVRRMVLQFEKFAEKNQKGRMSFETIEDWFERIGMESDIVVYQKVRYGESDVSTQEQEALKLQLKKMEKQLTDH</sequence>
<keyword evidence="1" id="KW-0472">Membrane</keyword>
<proteinExistence type="predicted"/>
<evidence type="ECO:0000256" key="1">
    <source>
        <dbReference type="SAM" id="Phobius"/>
    </source>
</evidence>
<dbReference type="RefSeq" id="WP_094885796.1">
    <property type="nucleotide sequence ID" value="NZ_NPMS01000004.1"/>
</dbReference>
<feature type="transmembrane region" description="Helical" evidence="1">
    <location>
        <begin position="112"/>
        <end position="128"/>
    </location>
</feature>
<organism evidence="2 3">
    <name type="scientific">Virgibacillus indicus</name>
    <dbReference type="NCBI Taxonomy" id="2024554"/>
    <lineage>
        <taxon>Bacteria</taxon>
        <taxon>Bacillati</taxon>
        <taxon>Bacillota</taxon>
        <taxon>Bacilli</taxon>
        <taxon>Bacillales</taxon>
        <taxon>Bacillaceae</taxon>
        <taxon>Virgibacillus</taxon>
    </lineage>
</organism>
<gene>
    <name evidence="2" type="ORF">CIL03_10470</name>
</gene>
<feature type="transmembrane region" description="Helical" evidence="1">
    <location>
        <begin position="36"/>
        <end position="55"/>
    </location>
</feature>
<evidence type="ECO:0000313" key="3">
    <source>
        <dbReference type="Proteomes" id="UP000216498"/>
    </source>
</evidence>
<reference evidence="2 3" key="1">
    <citation type="submission" date="2017-08" db="EMBL/GenBank/DDBJ databases">
        <title>Virgibacillus indicus sp. nov. and Virgibacillus profoundi sp. nov, two moderately halophilic bacteria isolated from marine sediment by using the Microfluidic Streak Plate.</title>
        <authorList>
            <person name="Xu B."/>
            <person name="Hu B."/>
            <person name="Wang J."/>
            <person name="Zhu Y."/>
            <person name="Huang L."/>
            <person name="Du W."/>
            <person name="Huang Y."/>
        </authorList>
    </citation>
    <scope>NUCLEOTIDE SEQUENCE [LARGE SCALE GENOMIC DNA]</scope>
    <source>
        <strain evidence="2 3">IO3-P2-C2</strain>
    </source>
</reference>
<feature type="transmembrane region" description="Helical" evidence="1">
    <location>
        <begin position="85"/>
        <end position="100"/>
    </location>
</feature>
<dbReference type="AlphaFoldDB" id="A0A265NB73"/>
<keyword evidence="1" id="KW-0812">Transmembrane</keyword>
<dbReference type="Proteomes" id="UP000216498">
    <property type="component" value="Unassembled WGS sequence"/>
</dbReference>
<comment type="caution">
    <text evidence="2">The sequence shown here is derived from an EMBL/GenBank/DDBJ whole genome shotgun (WGS) entry which is preliminary data.</text>
</comment>
<keyword evidence="1" id="KW-1133">Transmembrane helix</keyword>
<feature type="transmembrane region" description="Helical" evidence="1">
    <location>
        <begin position="167"/>
        <end position="185"/>
    </location>
</feature>
<protein>
    <recommendedName>
        <fullName evidence="4">DUF4129 domain-containing protein</fullName>
    </recommendedName>
</protein>
<dbReference type="EMBL" id="NPMS01000004">
    <property type="protein sequence ID" value="OZU88704.1"/>
    <property type="molecule type" value="Genomic_DNA"/>
</dbReference>
<evidence type="ECO:0000313" key="2">
    <source>
        <dbReference type="EMBL" id="OZU88704.1"/>
    </source>
</evidence>
<evidence type="ECO:0008006" key="4">
    <source>
        <dbReference type="Google" id="ProtNLM"/>
    </source>
</evidence>
<feature type="transmembrane region" description="Helical" evidence="1">
    <location>
        <begin position="134"/>
        <end position="155"/>
    </location>
</feature>
<feature type="transmembrane region" description="Helical" evidence="1">
    <location>
        <begin position="253"/>
        <end position="272"/>
    </location>
</feature>
<keyword evidence="3" id="KW-1185">Reference proteome</keyword>
<accession>A0A265NB73</accession>
<feature type="transmembrane region" description="Helical" evidence="1">
    <location>
        <begin position="62"/>
        <end position="79"/>
    </location>
</feature>